<evidence type="ECO:0000313" key="2">
    <source>
        <dbReference type="Proteomes" id="UP000078390"/>
    </source>
</evidence>
<dbReference type="OrthoDB" id="9800707at2"/>
<protein>
    <recommendedName>
        <fullName evidence="3">DUF2281 domain-containing protein</fullName>
    </recommendedName>
</protein>
<dbReference type="AlphaFoldDB" id="A0A179D321"/>
<dbReference type="Proteomes" id="UP000078390">
    <property type="component" value="Unassembled WGS sequence"/>
</dbReference>
<dbReference type="RefSeq" id="WP_068671630.1">
    <property type="nucleotide sequence ID" value="NZ_LWLG01000017.1"/>
</dbReference>
<name>A0A179D321_9BACT</name>
<evidence type="ECO:0008006" key="3">
    <source>
        <dbReference type="Google" id="ProtNLM"/>
    </source>
</evidence>
<organism evidence="1 2">
    <name type="scientific">Thermosulfurimonas dismutans</name>
    <dbReference type="NCBI Taxonomy" id="999894"/>
    <lineage>
        <taxon>Bacteria</taxon>
        <taxon>Pseudomonadati</taxon>
        <taxon>Thermodesulfobacteriota</taxon>
        <taxon>Thermodesulfobacteria</taxon>
        <taxon>Thermodesulfobacteriales</taxon>
        <taxon>Thermodesulfobacteriaceae</taxon>
        <taxon>Thermosulfurimonas</taxon>
    </lineage>
</organism>
<keyword evidence="2" id="KW-1185">Reference proteome</keyword>
<proteinExistence type="predicted"/>
<comment type="caution">
    <text evidence="1">The sequence shown here is derived from an EMBL/GenBank/DDBJ whole genome shotgun (WGS) entry which is preliminary data.</text>
</comment>
<gene>
    <name evidence="1" type="ORF">TDIS_1847</name>
</gene>
<sequence>MQVHEIIENIKKLPENDLKILLEWIEDFEQELWDKEFERDVKLGKLEKLAEQAIKDFRAGICQPLFLERI</sequence>
<dbReference type="PATRIC" id="fig|999894.6.peg.1849"/>
<accession>A0A179D321</accession>
<dbReference type="EMBL" id="LWLG01000017">
    <property type="protein sequence ID" value="OAQ20028.1"/>
    <property type="molecule type" value="Genomic_DNA"/>
</dbReference>
<reference evidence="1 2" key="1">
    <citation type="submission" date="2016-04" db="EMBL/GenBank/DDBJ databases">
        <title>Genome analysis of Thermosulfurimonas dismutans, the first thermophilic sulfur-disproportionating bacterium of the phylum Thermodesulfobacteria.</title>
        <authorList>
            <person name="Mardanov A.V."/>
            <person name="Beletsky A.V."/>
            <person name="Kadnikov V.V."/>
            <person name="Slobodkin A.I."/>
            <person name="Ravin N.V."/>
        </authorList>
    </citation>
    <scope>NUCLEOTIDE SEQUENCE [LARGE SCALE GENOMIC DNA]</scope>
    <source>
        <strain evidence="1 2">S95</strain>
    </source>
</reference>
<evidence type="ECO:0000313" key="1">
    <source>
        <dbReference type="EMBL" id="OAQ20028.1"/>
    </source>
</evidence>
<dbReference type="STRING" id="999894.TDIS_1847"/>